<feature type="domain" description="Tf2-1-like SH3-like" evidence="3">
    <location>
        <begin position="997"/>
        <end position="1061"/>
    </location>
</feature>
<dbReference type="InterPro" id="IPR012337">
    <property type="entry name" value="RNaseH-like_sf"/>
</dbReference>
<feature type="region of interest" description="Disordered" evidence="1">
    <location>
        <begin position="1"/>
        <end position="34"/>
    </location>
</feature>
<proteinExistence type="predicted"/>
<dbReference type="Gene3D" id="3.10.10.10">
    <property type="entry name" value="HIV Type 1 Reverse Transcriptase, subunit A, domain 1"/>
    <property type="match status" value="2"/>
</dbReference>
<dbReference type="InterPro" id="IPR056924">
    <property type="entry name" value="SH3_Tf2-1"/>
</dbReference>
<keyword evidence="4" id="KW-0695">RNA-directed DNA polymerase</keyword>
<feature type="compositionally biased region" description="Low complexity" evidence="1">
    <location>
        <begin position="360"/>
        <end position="370"/>
    </location>
</feature>
<keyword evidence="4" id="KW-0548">Nucleotidyltransferase</keyword>
<gene>
    <name evidence="4" type="ORF">Tci_007270</name>
</gene>
<dbReference type="SUPFAM" id="SSF53098">
    <property type="entry name" value="Ribonuclease H-like"/>
    <property type="match status" value="1"/>
</dbReference>
<dbReference type="GO" id="GO:0003964">
    <property type="term" value="F:RNA-directed DNA polymerase activity"/>
    <property type="evidence" value="ECO:0007669"/>
    <property type="project" value="UniProtKB-KW"/>
</dbReference>
<feature type="compositionally biased region" description="Low complexity" evidence="1">
    <location>
        <begin position="7"/>
        <end position="19"/>
    </location>
</feature>
<feature type="region of interest" description="Disordered" evidence="1">
    <location>
        <begin position="1144"/>
        <end position="1164"/>
    </location>
</feature>
<dbReference type="InterPro" id="IPR053134">
    <property type="entry name" value="RNA-dir_DNA_polymerase"/>
</dbReference>
<reference evidence="4" key="1">
    <citation type="journal article" date="2019" name="Sci. Rep.">
        <title>Draft genome of Tanacetum cinerariifolium, the natural source of mosquito coil.</title>
        <authorList>
            <person name="Yamashiro T."/>
            <person name="Shiraishi A."/>
            <person name="Satake H."/>
            <person name="Nakayama K."/>
        </authorList>
    </citation>
    <scope>NUCLEOTIDE SEQUENCE</scope>
</reference>
<organism evidence="4">
    <name type="scientific">Tanacetum cinerariifolium</name>
    <name type="common">Dalmatian daisy</name>
    <name type="synonym">Chrysanthemum cinerariifolium</name>
    <dbReference type="NCBI Taxonomy" id="118510"/>
    <lineage>
        <taxon>Eukaryota</taxon>
        <taxon>Viridiplantae</taxon>
        <taxon>Streptophyta</taxon>
        <taxon>Embryophyta</taxon>
        <taxon>Tracheophyta</taxon>
        <taxon>Spermatophyta</taxon>
        <taxon>Magnoliopsida</taxon>
        <taxon>eudicotyledons</taxon>
        <taxon>Gunneridae</taxon>
        <taxon>Pentapetalae</taxon>
        <taxon>asterids</taxon>
        <taxon>campanulids</taxon>
        <taxon>Asterales</taxon>
        <taxon>Asteraceae</taxon>
        <taxon>Asteroideae</taxon>
        <taxon>Anthemideae</taxon>
        <taxon>Anthemidinae</taxon>
        <taxon>Tanacetum</taxon>
    </lineage>
</organism>
<accession>A0A6L2JF55</accession>
<evidence type="ECO:0000256" key="1">
    <source>
        <dbReference type="SAM" id="MobiDB-lite"/>
    </source>
</evidence>
<sequence>MSDSEDSTVTYTTVSSPYEGRSGDVSPGVDGPPVMPKDPYAYVIAEFQALPPTDYVPGLEVPEQAPPSPVYIPYVPEPVYPEYIPPEDDVFPAEEQPLPAVASPTAESPGYIPELETCWDQFKTLGMDKSELGKPYLDLARTDEQWMYLNWTGKLFWAFYNFGPSGVNTRVTELVTVQEQDTQDIYRVMEDTQGRQTEIFQRVEALVDDRQYHYETGRLVDQEAKFSREAWAHSMGLGSAVHFELQGYMTHTWVQDQRIDAQDTLITTLTTQLSSLQGHLATALGEIRALQAREQAHIYTTQIVMENPNHLNEPNEAIPEVNPIYPDPNQVANIHDPNKMVDTPDDIELVEGDKTPPPGDVSSDSVSSYSDSEDEEVNVAPEATAGTITQKPYAIRDFLRGLFEVGESSSARDSSNAELGTCQTEIALLKSKDNIGEKERELLNHDLENVERALGNILERMSVLKSGENATLKKRLAEIKTKLVWARMERDTAERRIMPPKPMYEARMREIIRDQVTTSMAEFVANINRGTGGAGVSGAGAGGAGAGGTGAVGCRSRWERDKVKFVTATLQGRALTWWNGRIASMGIDAANGTLWTEVKVEQYIRGLSKNICGDVTSSRLVGIDEAVRMTYQLMGQIIQDKTDKVSKGEKRKGEGDRGGRGDNRRDYNCRQNQKRVHAGAMTNAAPNDNEARKYIENGCELFLAQVTKQESKLKQLEDVSVIQDFLEVFTEELHGLPPPRQVEFCVDLIPSVAPVARTPYHLAPSKMKELSEQLKELSEKGFIRPSSSLWGAPIKNRYLLPRIDDLFDQLQGSSIYSKIDLWYGYHQLGIREEDIPITAFRTRYGHYEFQANVVVDALSRKDKELIRVRALAVTVHNNLPSKFKMHKLKRTRRKILVPKDFLAKGSHLKLDLMSERTIQTLEDMLRTCVMDFGSDWDKHLPLAEFSYNNSYHTSIKAAPFEALYERKCRSHNRLLAARSRQKSYADVRRKPLDFKVGDKVMLKVSPWKGVIRFGKRRKLSPCYIGPFKILSRVGPVAYKLELPRELQGIHNTFHVSNLKKCLSDEDLIIPLDKVRIDEKLHFIEELIEIMDREIVMENPNHFNEPNEAIPEVNPIVPEPNQVADIHDPNEMVDISDDIELVDYDEEDPEEDPNEEPEEEPKEDVDIKLEDDVELIFPYEVEEDEEVNVAPEATAGTITQKPYAIHDFSRGLFEVGESSSARDSSNIDGLAPWALRRDLEALAETETKLVWARMERDTAERRLHESRVWNKMFYLDMVRIEAVLKSPYDDEDTERSRKKSKNSTSDGTEGPFEPQLVFWSCVTLDGDIAGGAGADGAGVGGAGANGAGAGGAGVGGARPVAPKITGCTYITIMKCEPHPFKGTEGRALTWWNGRISSMGIDVANGSPWTEVRKWMIEEFCPRSVLQRLEQELYNLKLKGTDIDGYTNRFNELALLCPRMVEPEQVKVKQYIHRLSKNIRGDATSSRPAGIDEAVRMAYQLISYLIRALKLLSFILNAQ</sequence>
<comment type="caution">
    <text evidence="4">The sequence shown here is derived from an EMBL/GenBank/DDBJ whole genome shotgun (WGS) entry which is preliminary data.</text>
</comment>
<dbReference type="GO" id="GO:0003676">
    <property type="term" value="F:nucleic acid binding"/>
    <property type="evidence" value="ECO:0007669"/>
    <property type="project" value="InterPro"/>
</dbReference>
<feature type="domain" description="Retrotransposon gag" evidence="2">
    <location>
        <begin position="1383"/>
        <end position="1471"/>
    </location>
</feature>
<dbReference type="Pfam" id="PF03732">
    <property type="entry name" value="Retrotrans_gag"/>
    <property type="match status" value="1"/>
</dbReference>
<dbReference type="InterPro" id="IPR036397">
    <property type="entry name" value="RNaseH_sf"/>
</dbReference>
<keyword evidence="4" id="KW-0808">Transferase</keyword>
<dbReference type="EMBL" id="BKCJ010000674">
    <property type="protein sequence ID" value="GEU35292.1"/>
    <property type="molecule type" value="Genomic_DNA"/>
</dbReference>
<dbReference type="Gene3D" id="3.30.420.10">
    <property type="entry name" value="Ribonuclease H-like superfamily/Ribonuclease H"/>
    <property type="match status" value="1"/>
</dbReference>
<dbReference type="PANTHER" id="PTHR24559:SF444">
    <property type="entry name" value="REVERSE TRANSCRIPTASE DOMAIN-CONTAINING PROTEIN"/>
    <property type="match status" value="1"/>
</dbReference>
<feature type="region of interest" description="Disordered" evidence="1">
    <location>
        <begin position="340"/>
        <end position="378"/>
    </location>
</feature>
<dbReference type="InterPro" id="IPR043502">
    <property type="entry name" value="DNA/RNA_pol_sf"/>
</dbReference>
<feature type="region of interest" description="Disordered" evidence="1">
    <location>
        <begin position="1287"/>
        <end position="1311"/>
    </location>
</feature>
<feature type="region of interest" description="Disordered" evidence="1">
    <location>
        <begin position="642"/>
        <end position="685"/>
    </location>
</feature>
<evidence type="ECO:0000313" key="4">
    <source>
        <dbReference type="EMBL" id="GEU35292.1"/>
    </source>
</evidence>
<evidence type="ECO:0000259" key="3">
    <source>
        <dbReference type="Pfam" id="PF24626"/>
    </source>
</evidence>
<name>A0A6L2JF55_TANCI</name>
<dbReference type="Gene3D" id="3.30.70.270">
    <property type="match status" value="1"/>
</dbReference>
<feature type="compositionally biased region" description="Acidic residues" evidence="1">
    <location>
        <begin position="1144"/>
        <end position="1162"/>
    </location>
</feature>
<dbReference type="PANTHER" id="PTHR24559">
    <property type="entry name" value="TRANSPOSON TY3-I GAG-POL POLYPROTEIN"/>
    <property type="match status" value="1"/>
</dbReference>
<evidence type="ECO:0000259" key="2">
    <source>
        <dbReference type="Pfam" id="PF03732"/>
    </source>
</evidence>
<dbReference type="InterPro" id="IPR043128">
    <property type="entry name" value="Rev_trsase/Diguanyl_cyclase"/>
</dbReference>
<dbReference type="SUPFAM" id="SSF56672">
    <property type="entry name" value="DNA/RNA polymerases"/>
    <property type="match status" value="1"/>
</dbReference>
<protein>
    <submittedName>
        <fullName evidence="4">Putative reverse transcriptase domain-containing protein</fullName>
    </submittedName>
</protein>
<dbReference type="Pfam" id="PF24626">
    <property type="entry name" value="SH3_Tf2-1"/>
    <property type="match status" value="1"/>
</dbReference>
<dbReference type="InterPro" id="IPR005162">
    <property type="entry name" value="Retrotrans_gag_dom"/>
</dbReference>
<feature type="compositionally biased region" description="Basic and acidic residues" evidence="1">
    <location>
        <begin position="642"/>
        <end position="668"/>
    </location>
</feature>